<dbReference type="InterPro" id="IPR005302">
    <property type="entry name" value="MoCF_Sase_C"/>
</dbReference>
<evidence type="ECO:0000259" key="1">
    <source>
        <dbReference type="PROSITE" id="PS51340"/>
    </source>
</evidence>
<evidence type="ECO:0000313" key="2">
    <source>
        <dbReference type="EMBL" id="KZE18699.1"/>
    </source>
</evidence>
<name>A0ABR5YG68_9SPHN</name>
<proteinExistence type="predicted"/>
<keyword evidence="3" id="KW-1185">Reference proteome</keyword>
<protein>
    <submittedName>
        <fullName evidence="2">Molybdenum cofactor biosysynthesis protein</fullName>
    </submittedName>
</protein>
<accession>A0ABR5YG68</accession>
<dbReference type="PANTHER" id="PTHR36930">
    <property type="entry name" value="METAL-SULFUR CLUSTER BIOSYNTHESIS PROTEINS YUAD-RELATED"/>
    <property type="match status" value="1"/>
</dbReference>
<dbReference type="Proteomes" id="UP000076609">
    <property type="component" value="Unassembled WGS sequence"/>
</dbReference>
<sequence length="158" mass="17324">MAGGVLRGIARHAFSRGPIELVQTVRITVETGIDGDFRGALKPGRNKRQVSLMEVGDWAQAMTLIGHDLPWWERRANLLVENFDLPQTLGVRVRVGEVLLEITKECDPCSRMETIAEGLRAALTPDWRGGALAQVIEGGRISVGDTIRIETKPPVCAE</sequence>
<reference evidence="3" key="1">
    <citation type="submission" date="2016-01" db="EMBL/GenBank/DDBJ databases">
        <title>Draft genome of Chromobacterium sp. F49.</title>
        <authorList>
            <person name="Hong K.W."/>
        </authorList>
    </citation>
    <scope>NUCLEOTIDE SEQUENCE [LARGE SCALE GENOMIC DNA]</scope>
    <source>
        <strain evidence="3">CN3</strain>
    </source>
</reference>
<dbReference type="SUPFAM" id="SSF50800">
    <property type="entry name" value="PK beta-barrel domain-like"/>
    <property type="match status" value="1"/>
</dbReference>
<dbReference type="RefSeq" id="WP_066687254.1">
    <property type="nucleotide sequence ID" value="NZ_CP117025.1"/>
</dbReference>
<evidence type="ECO:0000313" key="3">
    <source>
        <dbReference type="Proteomes" id="UP000076609"/>
    </source>
</evidence>
<dbReference type="EMBL" id="LQQO01000001">
    <property type="protein sequence ID" value="KZE18699.1"/>
    <property type="molecule type" value="Genomic_DNA"/>
</dbReference>
<comment type="caution">
    <text evidence="2">The sequence shown here is derived from an EMBL/GenBank/DDBJ whole genome shotgun (WGS) entry which is preliminary data.</text>
</comment>
<feature type="domain" description="MOSC" evidence="1">
    <location>
        <begin position="19"/>
        <end position="150"/>
    </location>
</feature>
<gene>
    <name evidence="2" type="ORF">AVT10_01265</name>
</gene>
<organism evidence="2 3">
    <name type="scientific">Sphingomonas hankookensis</name>
    <dbReference type="NCBI Taxonomy" id="563996"/>
    <lineage>
        <taxon>Bacteria</taxon>
        <taxon>Pseudomonadati</taxon>
        <taxon>Pseudomonadota</taxon>
        <taxon>Alphaproteobacteria</taxon>
        <taxon>Sphingomonadales</taxon>
        <taxon>Sphingomonadaceae</taxon>
        <taxon>Sphingomonas</taxon>
    </lineage>
</organism>
<dbReference type="Gene3D" id="2.40.33.20">
    <property type="entry name" value="PK beta-barrel domain-like"/>
    <property type="match status" value="1"/>
</dbReference>
<dbReference type="PANTHER" id="PTHR36930:SF1">
    <property type="entry name" value="MOSC DOMAIN-CONTAINING PROTEIN"/>
    <property type="match status" value="1"/>
</dbReference>
<dbReference type="InterPro" id="IPR011037">
    <property type="entry name" value="Pyrv_Knase-like_insert_dom_sf"/>
</dbReference>
<dbReference type="Pfam" id="PF03473">
    <property type="entry name" value="MOSC"/>
    <property type="match status" value="1"/>
</dbReference>
<dbReference type="PROSITE" id="PS51340">
    <property type="entry name" value="MOSC"/>
    <property type="match status" value="1"/>
</dbReference>
<dbReference type="InterPro" id="IPR052716">
    <property type="entry name" value="MOSC_domain"/>
</dbReference>